<name>A0A6C0QTI2_9BACL</name>
<dbReference type="EMBL" id="CP019717">
    <property type="protein sequence ID" value="QHZ52014.1"/>
    <property type="molecule type" value="Genomic_DNA"/>
</dbReference>
<gene>
    <name evidence="1" type="ORF">ERICV_02895</name>
</gene>
<dbReference type="AlphaFoldDB" id="A0A6C0QTI2"/>
<accession>A0A6C0QTI2</accession>
<evidence type="ECO:0000313" key="2">
    <source>
        <dbReference type="Proteomes" id="UP000464330"/>
    </source>
</evidence>
<proteinExistence type="predicted"/>
<protein>
    <submittedName>
        <fullName evidence="1">Uncharacterized protein</fullName>
    </submittedName>
</protein>
<dbReference type="Proteomes" id="UP000464330">
    <property type="component" value="Chromosome"/>
</dbReference>
<sequence length="47" mass="5739">MHLWHHFKNEQYWYGVTNPVFDLTLHTYKDGKEVEKSGTTRNMEKLE</sequence>
<reference evidence="1 2" key="1">
    <citation type="journal article" date="2020" name="Int. J. Med. Microbiol.">
        <title>Discovery of Paenibacillus larvae ERIC V: Phenotypic and genomic comparison to genotypes ERIC I-IV reveal different inventories of virulence factors which correlate with epidemiological prevalences of American Foulbrood.</title>
        <authorList>
            <person name="Beims H."/>
            <person name="Bunk B."/>
            <person name="Erler S."/>
            <person name="Mohr K.I."/>
            <person name="Sproer C."/>
            <person name="Pradella S."/>
            <person name="Gunther G."/>
            <person name="Rohde M."/>
            <person name="von der Ohe W."/>
            <person name="Steinert M."/>
        </authorList>
    </citation>
    <scope>NUCLEOTIDE SEQUENCE [LARGE SCALE GENOMIC DNA]</scope>
    <source>
        <strain evidence="1">Eric_V</strain>
    </source>
</reference>
<organism evidence="1 2">
    <name type="scientific">Paenibacillus larvae subsp. larvae</name>
    <dbReference type="NCBI Taxonomy" id="147375"/>
    <lineage>
        <taxon>Bacteria</taxon>
        <taxon>Bacillati</taxon>
        <taxon>Bacillota</taxon>
        <taxon>Bacilli</taxon>
        <taxon>Bacillales</taxon>
        <taxon>Paenibacillaceae</taxon>
        <taxon>Paenibacillus</taxon>
    </lineage>
</organism>
<evidence type="ECO:0000313" key="1">
    <source>
        <dbReference type="EMBL" id="QHZ52014.1"/>
    </source>
</evidence>